<dbReference type="InterPro" id="IPR051393">
    <property type="entry name" value="ABC_transporter_permease"/>
</dbReference>
<feature type="transmembrane region" description="Helical" evidence="7">
    <location>
        <begin position="170"/>
        <end position="188"/>
    </location>
</feature>
<keyword evidence="4 7" id="KW-0812">Transmembrane</keyword>
<dbReference type="GO" id="GO:0005886">
    <property type="term" value="C:plasma membrane"/>
    <property type="evidence" value="ECO:0007669"/>
    <property type="project" value="UniProtKB-SubCell"/>
</dbReference>
<keyword evidence="2 7" id="KW-0813">Transport</keyword>
<dbReference type="PANTHER" id="PTHR30193:SF37">
    <property type="entry name" value="INNER MEMBRANE ABC TRANSPORTER PERMEASE PROTEIN YCJO"/>
    <property type="match status" value="1"/>
</dbReference>
<keyword evidence="3" id="KW-1003">Cell membrane</keyword>
<dbReference type="Pfam" id="PF00528">
    <property type="entry name" value="BPD_transp_1"/>
    <property type="match status" value="1"/>
</dbReference>
<evidence type="ECO:0000256" key="5">
    <source>
        <dbReference type="ARBA" id="ARBA00022989"/>
    </source>
</evidence>
<evidence type="ECO:0000256" key="2">
    <source>
        <dbReference type="ARBA" id="ARBA00022448"/>
    </source>
</evidence>
<dbReference type="SUPFAM" id="SSF161098">
    <property type="entry name" value="MetI-like"/>
    <property type="match status" value="1"/>
</dbReference>
<evidence type="ECO:0000259" key="8">
    <source>
        <dbReference type="PROSITE" id="PS50928"/>
    </source>
</evidence>
<dbReference type="InterPro" id="IPR000515">
    <property type="entry name" value="MetI-like"/>
</dbReference>
<keyword evidence="6 7" id="KW-0472">Membrane</keyword>
<dbReference type="PATRIC" id="fig|1333857.3.peg.2941"/>
<keyword evidence="5 7" id="KW-1133">Transmembrane helix</keyword>
<proteinExistence type="inferred from homology"/>
<dbReference type="Gene3D" id="1.10.3720.10">
    <property type="entry name" value="MetI-like"/>
    <property type="match status" value="1"/>
</dbReference>
<evidence type="ECO:0000256" key="6">
    <source>
        <dbReference type="ARBA" id="ARBA00023136"/>
    </source>
</evidence>
<feature type="transmembrane region" description="Helical" evidence="7">
    <location>
        <begin position="200"/>
        <end position="223"/>
    </location>
</feature>
<dbReference type="EMBL" id="ATAO01000206">
    <property type="protein sequence ID" value="EQM74784.1"/>
    <property type="molecule type" value="Genomic_DNA"/>
</dbReference>
<dbReference type="InterPro" id="IPR035906">
    <property type="entry name" value="MetI-like_sf"/>
</dbReference>
<dbReference type="CDD" id="cd06261">
    <property type="entry name" value="TM_PBP2"/>
    <property type="match status" value="1"/>
</dbReference>
<accession>T5KH42</accession>
<feature type="transmembrane region" description="Helical" evidence="7">
    <location>
        <begin position="262"/>
        <end position="283"/>
    </location>
</feature>
<evidence type="ECO:0000256" key="1">
    <source>
        <dbReference type="ARBA" id="ARBA00004651"/>
    </source>
</evidence>
<evidence type="ECO:0000256" key="7">
    <source>
        <dbReference type="RuleBase" id="RU363032"/>
    </source>
</evidence>
<evidence type="ECO:0000313" key="10">
    <source>
        <dbReference type="Proteomes" id="UP000016033"/>
    </source>
</evidence>
<evidence type="ECO:0000256" key="3">
    <source>
        <dbReference type="ARBA" id="ARBA00022475"/>
    </source>
</evidence>
<dbReference type="GO" id="GO:0055085">
    <property type="term" value="P:transmembrane transport"/>
    <property type="evidence" value="ECO:0007669"/>
    <property type="project" value="InterPro"/>
</dbReference>
<comment type="subcellular location">
    <subcellularLocation>
        <location evidence="1 7">Cell membrane</location>
        <topology evidence="1 7">Multi-pass membrane protein</topology>
    </subcellularLocation>
</comment>
<feature type="transmembrane region" description="Helical" evidence="7">
    <location>
        <begin position="104"/>
        <end position="126"/>
    </location>
</feature>
<organism evidence="9 10">
    <name type="scientific">Microbacterium maritypicum MF109</name>
    <dbReference type="NCBI Taxonomy" id="1333857"/>
    <lineage>
        <taxon>Bacteria</taxon>
        <taxon>Bacillati</taxon>
        <taxon>Actinomycetota</taxon>
        <taxon>Actinomycetes</taxon>
        <taxon>Micrococcales</taxon>
        <taxon>Microbacteriaceae</taxon>
        <taxon>Microbacterium</taxon>
    </lineage>
</organism>
<sequence length="293" mass="32205">MHRLLQKRSTLLWFLIPGLLLYIVTVLVPIGSSAYYSLVDWSGIGDPQFVGVENYVRMFTDAALGNAIVNTLLLTVAELVLVVGGGLLLAWLLTKIYVFRQTLVVLYCVPIIVSTAAMAQMFKIFLSVRPPGIVNSLLAQINPAWIDLEWLTNPDTSLAMVALITSYRDVPIYMLIFYAALLNVPPTLMEAARIDGAGSFRAFVSIQIPYILPIVGAVAFLVLNDALRAYDIPALLTAGGPISSSEVQSLYMYKQLFQNQNYGYGSAIAMLIVVMSMVLGFVITRSTDRKVAR</sequence>
<gene>
    <name evidence="9" type="ORF">L687_04825</name>
</gene>
<name>T5KH42_MICMQ</name>
<comment type="similarity">
    <text evidence="7">Belongs to the binding-protein-dependent transport system permease family.</text>
</comment>
<feature type="transmembrane region" description="Helical" evidence="7">
    <location>
        <begin position="67"/>
        <end position="92"/>
    </location>
</feature>
<dbReference type="PROSITE" id="PS50928">
    <property type="entry name" value="ABC_TM1"/>
    <property type="match status" value="1"/>
</dbReference>
<dbReference type="RefSeq" id="WP_021200874.1">
    <property type="nucleotide sequence ID" value="NZ_ATAO01000206.1"/>
</dbReference>
<comment type="caution">
    <text evidence="9">The sequence shown here is derived from an EMBL/GenBank/DDBJ whole genome shotgun (WGS) entry which is preliminary data.</text>
</comment>
<dbReference type="Proteomes" id="UP000016033">
    <property type="component" value="Unassembled WGS sequence"/>
</dbReference>
<feature type="transmembrane region" description="Helical" evidence="7">
    <location>
        <begin position="12"/>
        <end position="36"/>
    </location>
</feature>
<dbReference type="PANTHER" id="PTHR30193">
    <property type="entry name" value="ABC TRANSPORTER PERMEASE PROTEIN"/>
    <property type="match status" value="1"/>
</dbReference>
<reference evidence="9 10" key="1">
    <citation type="journal article" date="2013" name="Genome Announc.">
        <title>Whole-genome sequences of five oyster-associated bacteria show potential for crude oil hydrocarbon degradation.</title>
        <authorList>
            <person name="Chauhan A."/>
            <person name="Green S."/>
            <person name="Pathak A."/>
            <person name="Thomas J."/>
            <person name="Venkatramanan R."/>
        </authorList>
    </citation>
    <scope>NUCLEOTIDE SEQUENCE [LARGE SCALE GENOMIC DNA]</scope>
    <source>
        <strain evidence="9 10">MF109</strain>
    </source>
</reference>
<feature type="domain" description="ABC transmembrane type-1" evidence="8">
    <location>
        <begin position="68"/>
        <end position="283"/>
    </location>
</feature>
<dbReference type="AlphaFoldDB" id="T5KH42"/>
<protein>
    <recommendedName>
        <fullName evidence="8">ABC transmembrane type-1 domain-containing protein</fullName>
    </recommendedName>
</protein>
<evidence type="ECO:0000313" key="9">
    <source>
        <dbReference type="EMBL" id="EQM74784.1"/>
    </source>
</evidence>
<evidence type="ECO:0000256" key="4">
    <source>
        <dbReference type="ARBA" id="ARBA00022692"/>
    </source>
</evidence>